<dbReference type="PRINTS" id="PR00205">
    <property type="entry name" value="CADHERIN"/>
</dbReference>
<evidence type="ECO:0000256" key="7">
    <source>
        <dbReference type="ARBA" id="ARBA00023180"/>
    </source>
</evidence>
<keyword evidence="7" id="KW-0325">Glycoprotein</keyword>
<feature type="domain" description="Cadherin" evidence="9">
    <location>
        <begin position="1205"/>
        <end position="1309"/>
    </location>
</feature>
<evidence type="ECO:0000313" key="11">
    <source>
        <dbReference type="Proteomes" id="UP000320176"/>
    </source>
</evidence>
<feature type="compositionally biased region" description="Basic residues" evidence="8">
    <location>
        <begin position="1"/>
        <end position="26"/>
    </location>
</feature>
<keyword evidence="5" id="KW-0732">Signal</keyword>
<comment type="caution">
    <text evidence="10">The sequence shown here is derived from an EMBL/GenBank/DDBJ whole genome shotgun (WGS) entry which is preliminary data.</text>
</comment>
<feature type="domain" description="Cadherin" evidence="9">
    <location>
        <begin position="1308"/>
        <end position="1409"/>
    </location>
</feature>
<dbReference type="CDD" id="cd11304">
    <property type="entry name" value="Cadherin_repeat"/>
    <property type="match status" value="5"/>
</dbReference>
<evidence type="ECO:0000256" key="3">
    <source>
        <dbReference type="ARBA" id="ARBA00022525"/>
    </source>
</evidence>
<evidence type="ECO:0000259" key="9">
    <source>
        <dbReference type="PROSITE" id="PS50268"/>
    </source>
</evidence>
<feature type="domain" description="Cadherin" evidence="9">
    <location>
        <begin position="1003"/>
        <end position="1108"/>
    </location>
</feature>
<dbReference type="InterPro" id="IPR015919">
    <property type="entry name" value="Cadherin-like_sf"/>
</dbReference>
<dbReference type="Gene3D" id="2.60.40.60">
    <property type="entry name" value="Cadherins"/>
    <property type="match status" value="5"/>
</dbReference>
<dbReference type="Gene3D" id="2.60.40.10">
    <property type="entry name" value="Immunoglobulins"/>
    <property type="match status" value="1"/>
</dbReference>
<dbReference type="GO" id="GO:0005509">
    <property type="term" value="F:calcium ion binding"/>
    <property type="evidence" value="ECO:0007669"/>
    <property type="project" value="InterPro"/>
</dbReference>
<dbReference type="Proteomes" id="UP000320176">
    <property type="component" value="Unassembled WGS sequence"/>
</dbReference>
<dbReference type="SUPFAM" id="SSF117074">
    <property type="entry name" value="Hypothetical protein PA1324"/>
    <property type="match status" value="2"/>
</dbReference>
<dbReference type="InterPro" id="IPR013783">
    <property type="entry name" value="Ig-like_fold"/>
</dbReference>
<dbReference type="RefSeq" id="WP_146523686.1">
    <property type="nucleotide sequence ID" value="NZ_CP151726.1"/>
</dbReference>
<dbReference type="SMART" id="SM00112">
    <property type="entry name" value="CA"/>
    <property type="match status" value="5"/>
</dbReference>
<accession>A0A5C5ZTA5</accession>
<protein>
    <submittedName>
        <fullName evidence="10">Cadherin domain protein</fullName>
    </submittedName>
</protein>
<keyword evidence="6" id="KW-1133">Transmembrane helix</keyword>
<dbReference type="GO" id="GO:0005576">
    <property type="term" value="C:extracellular region"/>
    <property type="evidence" value="ECO:0007669"/>
    <property type="project" value="UniProtKB-SubCell"/>
</dbReference>
<evidence type="ECO:0000256" key="2">
    <source>
        <dbReference type="ARBA" id="ARBA00004613"/>
    </source>
</evidence>
<sequence>MKALKSFRRSKRDKLAQQHRRRRQQRFQHLESRQLLASLAGEVWADVNANGVRDPQESAAANVRVYVDVNDDAQADITEPFTTTDTLGRYVLDNLQAGSHVVRIDVSGDSVQTSPRAYFGTANVVGSNATQLLSMTESGVVHPIGIASGSKIDGIIRTNAGVLMGVNSQTNEIVLLDSNTGVQTVLATHQDDLVAGLAYDRVGDRVFAVGRAGLSTDLRTLYEVDQNDGSLTALGAGLTGLSNISDLAYDASANRIVGFDDTTDQFFAFTTTGFGSMLATADRSLNGMSLAFNGTSFVMFDADSPQKTSIITVNPDTGVTSAFINSSSPVDATGLFFGTTGDVARRVTVAATDDLTGLDFGVLSTADRFGTAAFNGMFINELLVGRAFFNTPDEQIIELRGPANSQIPDGTYFVVTHDNSTSNNGEIANVIDLSGQTFGQNGFLVIAPANSPYSIDLDASVLRSTGNDFAGLPGGIYQGLTDSIDQSARSHSFFLVTASFAPTVGSDIDADNNGVADGIFDGWNVHDSISMLSTTSLSTVAYGQIVFAEDNFSAPTVTIPSGANLVVSPGYGYAARAGDSVGSDPDDWIVSSLTQESILNQPLAYELAHSQNEPTQSVFIGRNLDHFGDSNFVGGVRGSVIREPMPGDAEQLPQPAAGVSVHLDINGNGQQDNLIYRVEPDSFPIGADLTNAYPGVTLTATNDTIGFLGLEIEPDAESFIGSATSNRVFSYIGLTDFSDSRKLHAEFYRPVNAVSITAISGSFTSLPTYIRLNAFDADGNLLATTVSFGLINSQRQRLTVSTQTDQIAYIEAFAESQFVDANGNVVTGYPFGLLDSLEYRQREPSTVTDANGNFEIENLPRANYSVRYETPLPADINDPPMVLIGAQTLAVPVTRYENYIVGPNRLPEGAPLTLTLEENQPLGLELGAISGVDPDGSTVSYRIDDPNSPLAVDPVTGVVSVVGVLDFEATPTLEIPVILTDDLGAEVAVPVRLTLVDVNEAPIVVTSPFSVPEGTANGTAVGQVEAFDPDTQQNQTLTYTLISSIQPPLFSIHPQSGLLTIADSAQLDFETRPFVDLEVEVSDSGSPSLTTTITQRVNLINQNDAPVISTTSLFVSENLPNIGRVVASDPDVGQTLRYVISGGSDANLFQIDNQGNLRTANGVTLDFEQRATYFVSVDVIDNGTPPLADSADITVTLFDVNETAVISPTTVLFPENTAAGTQVAQFSLTDPENTPADYGISLLPDLDGDLFQFDGATNTLSVAPGANLDFETRRSLNLVFEVVDNTGGSPTNTQSIRVELTDSNDDPQILSSEINISENAPAGSSVQTLLVTDPDVNDDVTTTITGGTAAALFTLDPDTHVLSVADGVTLDFESGEFMTLNVMASDGNGGTSERVINIVLNDVNEPPQFGGTLSFDPVSSGETFTYVIPNDFIVDPEGNPFQVTIFDAQGKVPSWLTFDPEVELESGADPVAVLTGLATPDDVGQYPLTLRAFEFGPLELFSRLDFTIEVQLGSTPYFNQSNPMDVDRNGEVAALDALKIINFIGRNGSGQSPSVETVFPGFVDTNGNNIVTALDALGVINELRFRRAAGERELVSLSDVQIDDKDEANDSALLELLDSAMLF</sequence>
<dbReference type="GO" id="GO:0007156">
    <property type="term" value="P:homophilic cell adhesion via plasma membrane adhesion molecules"/>
    <property type="evidence" value="ECO:0007669"/>
    <property type="project" value="InterPro"/>
</dbReference>
<dbReference type="PANTHER" id="PTHR24028:SF328">
    <property type="entry name" value="CADHERIN-3"/>
    <property type="match status" value="1"/>
</dbReference>
<organism evidence="10 11">
    <name type="scientific">Stieleria varia</name>
    <dbReference type="NCBI Taxonomy" id="2528005"/>
    <lineage>
        <taxon>Bacteria</taxon>
        <taxon>Pseudomonadati</taxon>
        <taxon>Planctomycetota</taxon>
        <taxon>Planctomycetia</taxon>
        <taxon>Pirellulales</taxon>
        <taxon>Pirellulaceae</taxon>
        <taxon>Stieleria</taxon>
    </lineage>
</organism>
<gene>
    <name evidence="10" type="ORF">Pla52n_68190</name>
</gene>
<evidence type="ECO:0000256" key="5">
    <source>
        <dbReference type="ARBA" id="ARBA00022729"/>
    </source>
</evidence>
<dbReference type="GO" id="GO:0000272">
    <property type="term" value="P:polysaccharide catabolic process"/>
    <property type="evidence" value="ECO:0007669"/>
    <property type="project" value="InterPro"/>
</dbReference>
<evidence type="ECO:0000256" key="1">
    <source>
        <dbReference type="ARBA" id="ARBA00004167"/>
    </source>
</evidence>
<comment type="subcellular location">
    <subcellularLocation>
        <location evidence="1">Membrane</location>
        <topology evidence="1">Single-pass membrane protein</topology>
    </subcellularLocation>
    <subcellularLocation>
        <location evidence="2">Secreted</location>
    </subcellularLocation>
</comment>
<keyword evidence="3" id="KW-0964">Secreted</keyword>
<dbReference type="Pfam" id="PF00028">
    <property type="entry name" value="Cadherin"/>
    <property type="match status" value="4"/>
</dbReference>
<evidence type="ECO:0000313" key="10">
    <source>
        <dbReference type="EMBL" id="TWT89433.1"/>
    </source>
</evidence>
<dbReference type="PANTHER" id="PTHR24028">
    <property type="entry name" value="CADHERIN-87A"/>
    <property type="match status" value="1"/>
</dbReference>
<dbReference type="GO" id="GO:0004553">
    <property type="term" value="F:hydrolase activity, hydrolyzing O-glycosyl compounds"/>
    <property type="evidence" value="ECO:0007669"/>
    <property type="project" value="InterPro"/>
</dbReference>
<evidence type="ECO:0000256" key="8">
    <source>
        <dbReference type="SAM" id="MobiDB-lite"/>
    </source>
</evidence>
<evidence type="ECO:0000256" key="6">
    <source>
        <dbReference type="ARBA" id="ARBA00022989"/>
    </source>
</evidence>
<dbReference type="OrthoDB" id="218787at2"/>
<dbReference type="GO" id="GO:0005886">
    <property type="term" value="C:plasma membrane"/>
    <property type="evidence" value="ECO:0007669"/>
    <property type="project" value="TreeGrafter"/>
</dbReference>
<keyword evidence="11" id="KW-1185">Reference proteome</keyword>
<feature type="domain" description="Cadherin" evidence="9">
    <location>
        <begin position="908"/>
        <end position="1004"/>
    </location>
</feature>
<dbReference type="SUPFAM" id="SSF49313">
    <property type="entry name" value="Cadherin-like"/>
    <property type="match status" value="6"/>
</dbReference>
<dbReference type="InterPro" id="IPR002126">
    <property type="entry name" value="Cadherin-like_dom"/>
</dbReference>
<dbReference type="InterPro" id="IPR050174">
    <property type="entry name" value="Protocadherin/Cadherin-CA"/>
</dbReference>
<evidence type="ECO:0000256" key="4">
    <source>
        <dbReference type="ARBA" id="ARBA00022692"/>
    </source>
</evidence>
<proteinExistence type="predicted"/>
<keyword evidence="4" id="KW-0812">Transmembrane</keyword>
<feature type="region of interest" description="Disordered" evidence="8">
    <location>
        <begin position="1"/>
        <end position="27"/>
    </location>
</feature>
<dbReference type="EMBL" id="SJPN01000023">
    <property type="protein sequence ID" value="TWT89433.1"/>
    <property type="molecule type" value="Genomic_DNA"/>
</dbReference>
<dbReference type="Pfam" id="PF17210">
    <property type="entry name" value="SdrD_B"/>
    <property type="match status" value="1"/>
</dbReference>
<feature type="domain" description="Cadherin" evidence="9">
    <location>
        <begin position="1107"/>
        <end position="1210"/>
    </location>
</feature>
<reference evidence="10 11" key="1">
    <citation type="submission" date="2019-02" db="EMBL/GenBank/DDBJ databases">
        <title>Deep-cultivation of Planctomycetes and their phenomic and genomic characterization uncovers novel biology.</title>
        <authorList>
            <person name="Wiegand S."/>
            <person name="Jogler M."/>
            <person name="Boedeker C."/>
            <person name="Pinto D."/>
            <person name="Vollmers J."/>
            <person name="Rivas-Marin E."/>
            <person name="Kohn T."/>
            <person name="Peeters S.H."/>
            <person name="Heuer A."/>
            <person name="Rast P."/>
            <person name="Oberbeckmann S."/>
            <person name="Bunk B."/>
            <person name="Jeske O."/>
            <person name="Meyerdierks A."/>
            <person name="Storesund J.E."/>
            <person name="Kallscheuer N."/>
            <person name="Luecker S."/>
            <person name="Lage O.M."/>
            <person name="Pohl T."/>
            <person name="Merkel B.J."/>
            <person name="Hornburger P."/>
            <person name="Mueller R.-W."/>
            <person name="Bruemmer F."/>
            <person name="Labrenz M."/>
            <person name="Spormann A.M."/>
            <person name="Op Den Camp H."/>
            <person name="Overmann J."/>
            <person name="Amann R."/>
            <person name="Jetten M.S.M."/>
            <person name="Mascher T."/>
            <person name="Medema M.H."/>
            <person name="Devos D.P."/>
            <person name="Kaster A.-K."/>
            <person name="Ovreas L."/>
            <person name="Rohde M."/>
            <person name="Galperin M.Y."/>
            <person name="Jogler C."/>
        </authorList>
    </citation>
    <scope>NUCLEOTIDE SEQUENCE [LARGE SCALE GENOMIC DNA]</scope>
    <source>
        <strain evidence="10 11">Pla52n</strain>
    </source>
</reference>
<dbReference type="InterPro" id="IPR033764">
    <property type="entry name" value="Sdr_B"/>
</dbReference>
<dbReference type="InterPro" id="IPR002105">
    <property type="entry name" value="Dockerin_1_rpt"/>
</dbReference>
<dbReference type="Pfam" id="PF00404">
    <property type="entry name" value="Dockerin_1"/>
    <property type="match status" value="1"/>
</dbReference>
<dbReference type="SUPFAM" id="SSF63825">
    <property type="entry name" value="YWTD domain"/>
    <property type="match status" value="1"/>
</dbReference>
<keyword evidence="6" id="KW-0472">Membrane</keyword>
<dbReference type="PROSITE" id="PS50268">
    <property type="entry name" value="CADHERIN_2"/>
    <property type="match status" value="5"/>
</dbReference>
<name>A0A5C5ZTA5_9BACT</name>